<dbReference type="PROSITE" id="PS51257">
    <property type="entry name" value="PROKAR_LIPOPROTEIN"/>
    <property type="match status" value="1"/>
</dbReference>
<name>A0ABR7SI24_9ACTN</name>
<dbReference type="Proteomes" id="UP000642284">
    <property type="component" value="Unassembled WGS sequence"/>
</dbReference>
<dbReference type="RefSeq" id="WP_187815571.1">
    <property type="nucleotide sequence ID" value="NZ_JACTVJ010000010.1"/>
</dbReference>
<gene>
    <name evidence="3" type="ORF">H9Y04_21510</name>
</gene>
<evidence type="ECO:0000256" key="1">
    <source>
        <dbReference type="SAM" id="SignalP"/>
    </source>
</evidence>
<dbReference type="InterPro" id="IPR002477">
    <property type="entry name" value="Peptidoglycan-bd-like"/>
</dbReference>
<feature type="domain" description="Peptidoglycan binding-like" evidence="2">
    <location>
        <begin position="71"/>
        <end position="139"/>
    </location>
</feature>
<evidence type="ECO:0000313" key="3">
    <source>
        <dbReference type="EMBL" id="MBC9715132.1"/>
    </source>
</evidence>
<dbReference type="InterPro" id="IPR036366">
    <property type="entry name" value="PGBDSf"/>
</dbReference>
<keyword evidence="4" id="KW-1185">Reference proteome</keyword>
<accession>A0ABR7SI24</accession>
<feature type="chain" id="PRO_5045242968" evidence="1">
    <location>
        <begin position="29"/>
        <end position="162"/>
    </location>
</feature>
<keyword evidence="1" id="KW-0732">Signal</keyword>
<reference evidence="3 4" key="1">
    <citation type="submission" date="2020-08" db="EMBL/GenBank/DDBJ databases">
        <title>Genemic of Streptomyces polyaspartic.</title>
        <authorList>
            <person name="Liu W."/>
        </authorList>
    </citation>
    <scope>NUCLEOTIDE SEQUENCE [LARGE SCALE GENOMIC DNA]</scope>
    <source>
        <strain evidence="3 4">TRM66268-LWL</strain>
    </source>
</reference>
<proteinExistence type="predicted"/>
<dbReference type="SUPFAM" id="SSF47090">
    <property type="entry name" value="PGBD-like"/>
    <property type="match status" value="1"/>
</dbReference>
<sequence>MSSRKLASSLLSVSMLSACVVVLTPAQAAAATPKCTRQVQMKPRAGYSYYMLIPKSATTVNCYMNRGTQNTGVTALQTALAYCYNVQKGISGGKFGPGDIDGIYGRDTELAVEHLQLQLFPQESSKQDGIYGPVTAASMKFPWHNPTSDRIMDTCTRRDGSS</sequence>
<dbReference type="Gene3D" id="1.10.101.10">
    <property type="entry name" value="PGBD-like superfamily/PGBD"/>
    <property type="match status" value="1"/>
</dbReference>
<organism evidence="3 4">
    <name type="scientific">Streptomyces polyasparticus</name>
    <dbReference type="NCBI Taxonomy" id="2767826"/>
    <lineage>
        <taxon>Bacteria</taxon>
        <taxon>Bacillati</taxon>
        <taxon>Actinomycetota</taxon>
        <taxon>Actinomycetes</taxon>
        <taxon>Kitasatosporales</taxon>
        <taxon>Streptomycetaceae</taxon>
        <taxon>Streptomyces</taxon>
    </lineage>
</organism>
<evidence type="ECO:0000313" key="4">
    <source>
        <dbReference type="Proteomes" id="UP000642284"/>
    </source>
</evidence>
<dbReference type="EMBL" id="JACTVJ010000010">
    <property type="protein sequence ID" value="MBC9715132.1"/>
    <property type="molecule type" value="Genomic_DNA"/>
</dbReference>
<dbReference type="Pfam" id="PF01471">
    <property type="entry name" value="PG_binding_1"/>
    <property type="match status" value="1"/>
</dbReference>
<evidence type="ECO:0000259" key="2">
    <source>
        <dbReference type="Pfam" id="PF01471"/>
    </source>
</evidence>
<protein>
    <submittedName>
        <fullName evidence="3">Peptidoglycan-binding protein</fullName>
    </submittedName>
</protein>
<dbReference type="InterPro" id="IPR036365">
    <property type="entry name" value="PGBD-like_sf"/>
</dbReference>
<feature type="signal peptide" evidence="1">
    <location>
        <begin position="1"/>
        <end position="28"/>
    </location>
</feature>
<comment type="caution">
    <text evidence="3">The sequence shown here is derived from an EMBL/GenBank/DDBJ whole genome shotgun (WGS) entry which is preliminary data.</text>
</comment>